<gene>
    <name evidence="15" type="primary">pip</name>
    <name evidence="15" type="ORF">XSR1_10331</name>
</gene>
<evidence type="ECO:0000256" key="7">
    <source>
        <dbReference type="ARBA" id="ARBA00022490"/>
    </source>
</evidence>
<dbReference type="PANTHER" id="PTHR43722">
    <property type="entry name" value="PROLINE IMINOPEPTIDASE"/>
    <property type="match status" value="1"/>
</dbReference>
<sequence length="329" mass="38031">MYPVFFKKVRGIMSELRKLYPPYDAYQTGYLDTGDGHKVYWELCGNPKGKPAVFLHGGPGGGIANYHRQLFDPERYHIMLFDQRGCGRSKPHASLENNTTWHLIDDIEKLRNLMGVEKWLVFGGSWGSTLSLAYAEKHPDRVSELVLRGIFLLRPQELHWYYQDGASRFFPEKWERMLSILSEEERKDVISAYNKRLLSHDPQVQLEAARLWSLWEGETVTLLPSKNADLFEEDAFALAFARIENHYFINNGFMDETQQLLDNIDVIRHIPAVIIHGRYDMACLIQNAWDLAQVWPEAELHIVEGAGHSFDEPGILHQLIKSTDKFAEQ</sequence>
<dbReference type="PRINTS" id="PR00111">
    <property type="entry name" value="ABHYDROLASE"/>
</dbReference>
<feature type="active site" description="Proton donor" evidence="12">
    <location>
        <position position="308"/>
    </location>
</feature>
<keyword evidence="9 11" id="KW-0378">Hydrolase</keyword>
<evidence type="ECO:0000259" key="14">
    <source>
        <dbReference type="Pfam" id="PF00561"/>
    </source>
</evidence>
<evidence type="ECO:0000256" key="5">
    <source>
        <dbReference type="ARBA" id="ARBA00021843"/>
    </source>
</evidence>
<feature type="active site" evidence="12">
    <location>
        <position position="280"/>
    </location>
</feature>
<evidence type="ECO:0000256" key="11">
    <source>
        <dbReference type="PIRNR" id="PIRNR006431"/>
    </source>
</evidence>
<dbReference type="Proteomes" id="UP000019202">
    <property type="component" value="Unassembled WGS sequence"/>
</dbReference>
<comment type="catalytic activity">
    <reaction evidence="1 11 13">
        <text>Release of N-terminal proline from a peptide.</text>
        <dbReference type="EC" id="3.4.11.5"/>
    </reaction>
</comment>
<evidence type="ECO:0000256" key="1">
    <source>
        <dbReference type="ARBA" id="ARBA00001585"/>
    </source>
</evidence>
<dbReference type="GO" id="GO:0006508">
    <property type="term" value="P:proteolysis"/>
    <property type="evidence" value="ECO:0007669"/>
    <property type="project" value="UniProtKB-KW"/>
</dbReference>
<evidence type="ECO:0000256" key="13">
    <source>
        <dbReference type="RuleBase" id="RU003421"/>
    </source>
</evidence>
<dbReference type="InterPro" id="IPR005944">
    <property type="entry name" value="Pro_iminopeptidase"/>
</dbReference>
<dbReference type="NCBIfam" id="TIGR01249">
    <property type="entry name" value="pro_imino_pep_1"/>
    <property type="match status" value="1"/>
</dbReference>
<dbReference type="GO" id="GO:0005737">
    <property type="term" value="C:cytoplasm"/>
    <property type="evidence" value="ECO:0007669"/>
    <property type="project" value="UniProtKB-SubCell"/>
</dbReference>
<dbReference type="InterPro" id="IPR002410">
    <property type="entry name" value="Peptidase_S33"/>
</dbReference>
<dbReference type="Gene3D" id="3.40.50.1820">
    <property type="entry name" value="alpha/beta hydrolase"/>
    <property type="match status" value="1"/>
</dbReference>
<dbReference type="SUPFAM" id="SSF53474">
    <property type="entry name" value="alpha/beta-Hydrolases"/>
    <property type="match status" value="1"/>
</dbReference>
<feature type="domain" description="AB hydrolase-1" evidence="14">
    <location>
        <begin position="53"/>
        <end position="309"/>
    </location>
</feature>
<reference evidence="15" key="1">
    <citation type="submission" date="2013-11" db="EMBL/GenBank/DDBJ databases">
        <title>Draft genome sequence and annotation of the entomopathogenic bacteria, Xenorhabdus cabanillasi strain JM26 and Xenorhabdus szentirmai strain DSM 16338.</title>
        <authorList>
            <person name="Gualtieri M."/>
            <person name="Ogier J.C."/>
            <person name="Pages S."/>
            <person name="Givaudan A."/>
            <person name="Gaudriault S."/>
        </authorList>
    </citation>
    <scope>NUCLEOTIDE SEQUENCE [LARGE SCALE GENOMIC DNA]</scope>
    <source>
        <strain evidence="15">DSM 16338</strain>
    </source>
</reference>
<name>W1IR14_9GAMM</name>
<evidence type="ECO:0000256" key="6">
    <source>
        <dbReference type="ARBA" id="ARBA00022438"/>
    </source>
</evidence>
<dbReference type="InterPro" id="IPR029058">
    <property type="entry name" value="AB_hydrolase_fold"/>
</dbReference>
<evidence type="ECO:0000256" key="3">
    <source>
        <dbReference type="ARBA" id="ARBA00010088"/>
    </source>
</evidence>
<dbReference type="InterPro" id="IPR000073">
    <property type="entry name" value="AB_hydrolase_1"/>
</dbReference>
<protein>
    <recommendedName>
        <fullName evidence="5 11">Proline iminopeptidase</fullName>
        <shortName evidence="11">PIP</shortName>
        <ecNumber evidence="4 11">3.4.11.5</ecNumber>
    </recommendedName>
    <alternativeName>
        <fullName evidence="10 11">Prolyl aminopeptidase</fullName>
    </alternativeName>
</protein>
<evidence type="ECO:0000256" key="10">
    <source>
        <dbReference type="ARBA" id="ARBA00029605"/>
    </source>
</evidence>
<evidence type="ECO:0000313" key="15">
    <source>
        <dbReference type="EMBL" id="CDL80897.1"/>
    </source>
</evidence>
<evidence type="ECO:0000313" key="16">
    <source>
        <dbReference type="Proteomes" id="UP000019202"/>
    </source>
</evidence>
<accession>W1IR14</accession>
<keyword evidence="7 11" id="KW-0963">Cytoplasm</keyword>
<comment type="caution">
    <text evidence="15">The sequence shown here is derived from an EMBL/GenBank/DDBJ whole genome shotgun (WGS) entry which is preliminary data.</text>
</comment>
<organism evidence="15 16">
    <name type="scientific">Xenorhabdus szentirmaii DSM 16338</name>
    <dbReference type="NCBI Taxonomy" id="1427518"/>
    <lineage>
        <taxon>Bacteria</taxon>
        <taxon>Pseudomonadati</taxon>
        <taxon>Pseudomonadota</taxon>
        <taxon>Gammaproteobacteria</taxon>
        <taxon>Enterobacterales</taxon>
        <taxon>Morganellaceae</taxon>
        <taxon>Xenorhabdus</taxon>
    </lineage>
</organism>
<keyword evidence="6 11" id="KW-0031">Aminopeptidase</keyword>
<dbReference type="EMBL" id="CBXF010000001">
    <property type="protein sequence ID" value="CDL80897.1"/>
    <property type="molecule type" value="Genomic_DNA"/>
</dbReference>
<comment type="similarity">
    <text evidence="3 11 13">Belongs to the peptidase S33 family.</text>
</comment>
<dbReference type="STRING" id="1427518.XSR1_10331"/>
<evidence type="ECO:0000256" key="4">
    <source>
        <dbReference type="ARBA" id="ARBA00012568"/>
    </source>
</evidence>
<keyword evidence="16" id="KW-1185">Reference proteome</keyword>
<dbReference type="AlphaFoldDB" id="W1IR14"/>
<dbReference type="Pfam" id="PF00561">
    <property type="entry name" value="Abhydrolase_1"/>
    <property type="match status" value="1"/>
</dbReference>
<evidence type="ECO:0000256" key="2">
    <source>
        <dbReference type="ARBA" id="ARBA00004496"/>
    </source>
</evidence>
<comment type="subcellular location">
    <subcellularLocation>
        <location evidence="2 11">Cytoplasm</location>
    </subcellularLocation>
</comment>
<dbReference type="PIRSF" id="PIRSF006431">
    <property type="entry name" value="Pept_S33"/>
    <property type="match status" value="1"/>
</dbReference>
<keyword evidence="8 11" id="KW-0645">Protease</keyword>
<dbReference type="EC" id="3.4.11.5" evidence="4 11"/>
<dbReference type="PRINTS" id="PR00793">
    <property type="entry name" value="PROAMNOPTASE"/>
</dbReference>
<dbReference type="GO" id="GO:0004177">
    <property type="term" value="F:aminopeptidase activity"/>
    <property type="evidence" value="ECO:0007669"/>
    <property type="project" value="UniProtKB-UniRule"/>
</dbReference>
<evidence type="ECO:0000256" key="9">
    <source>
        <dbReference type="ARBA" id="ARBA00022801"/>
    </source>
</evidence>
<evidence type="ECO:0000256" key="8">
    <source>
        <dbReference type="ARBA" id="ARBA00022670"/>
    </source>
</evidence>
<proteinExistence type="inferred from homology"/>
<feature type="active site" description="Nucleophile" evidence="12">
    <location>
        <position position="125"/>
    </location>
</feature>
<dbReference type="PANTHER" id="PTHR43722:SF1">
    <property type="entry name" value="PROLINE IMINOPEPTIDASE"/>
    <property type="match status" value="1"/>
</dbReference>
<evidence type="ECO:0000256" key="12">
    <source>
        <dbReference type="PIRSR" id="PIRSR006431-1"/>
    </source>
</evidence>